<comment type="pathway">
    <text evidence="8">Amino-acid biosynthesis; L-threonine biosynthesis; L-threonine from L-aspartate: step 4/5.</text>
</comment>
<reference evidence="11" key="1">
    <citation type="submission" date="2022-05" db="EMBL/GenBank/DDBJ databases">
        <title>Sphingomonas sp. strain MG17 Genome sequencing and assembly.</title>
        <authorList>
            <person name="Kim I."/>
        </authorList>
    </citation>
    <scope>NUCLEOTIDE SEQUENCE</scope>
    <source>
        <strain evidence="11">MG17</strain>
    </source>
</reference>
<evidence type="ECO:0000256" key="9">
    <source>
        <dbReference type="NCBIfam" id="TIGR00938"/>
    </source>
</evidence>
<dbReference type="Pfam" id="PF01636">
    <property type="entry name" value="APH"/>
    <property type="match status" value="1"/>
</dbReference>
<dbReference type="Gene3D" id="3.30.200.20">
    <property type="entry name" value="Phosphorylase Kinase, domain 1"/>
    <property type="match status" value="1"/>
</dbReference>
<dbReference type="CDD" id="cd05153">
    <property type="entry name" value="HomoserineK_II"/>
    <property type="match status" value="1"/>
</dbReference>
<dbReference type="Proteomes" id="UP001139451">
    <property type="component" value="Unassembled WGS sequence"/>
</dbReference>
<dbReference type="NCBIfam" id="NF003558">
    <property type="entry name" value="PRK05231.1"/>
    <property type="match status" value="1"/>
</dbReference>
<comment type="catalytic activity">
    <reaction evidence="8">
        <text>L-homoserine + ATP = O-phospho-L-homoserine + ADP + H(+)</text>
        <dbReference type="Rhea" id="RHEA:13985"/>
        <dbReference type="ChEBI" id="CHEBI:15378"/>
        <dbReference type="ChEBI" id="CHEBI:30616"/>
        <dbReference type="ChEBI" id="CHEBI:57476"/>
        <dbReference type="ChEBI" id="CHEBI:57590"/>
        <dbReference type="ChEBI" id="CHEBI:456216"/>
        <dbReference type="EC" id="2.7.1.39"/>
    </reaction>
</comment>
<dbReference type="EC" id="2.7.1.39" evidence="8 9"/>
<dbReference type="GO" id="GO:0005524">
    <property type="term" value="F:ATP binding"/>
    <property type="evidence" value="ECO:0007669"/>
    <property type="project" value="UniProtKB-KW"/>
</dbReference>
<dbReference type="InterPro" id="IPR002575">
    <property type="entry name" value="Aminoglycoside_PTrfase"/>
</dbReference>
<evidence type="ECO:0000256" key="7">
    <source>
        <dbReference type="ARBA" id="ARBA00038240"/>
    </source>
</evidence>
<keyword evidence="2 8" id="KW-0808">Transferase</keyword>
<evidence type="ECO:0000313" key="11">
    <source>
        <dbReference type="EMBL" id="MCP3731500.1"/>
    </source>
</evidence>
<keyword evidence="4 8" id="KW-0547">Nucleotide-binding</keyword>
<evidence type="ECO:0000256" key="2">
    <source>
        <dbReference type="ARBA" id="ARBA00022679"/>
    </source>
</evidence>
<keyword evidence="6 8" id="KW-0067">ATP-binding</keyword>
<evidence type="ECO:0000259" key="10">
    <source>
        <dbReference type="Pfam" id="PF01636"/>
    </source>
</evidence>
<feature type="domain" description="Aminoglycoside phosphotransferase" evidence="10">
    <location>
        <begin position="28"/>
        <end position="255"/>
    </location>
</feature>
<dbReference type="GO" id="GO:0004413">
    <property type="term" value="F:homoserine kinase activity"/>
    <property type="evidence" value="ECO:0007669"/>
    <property type="project" value="UniProtKB-UniRule"/>
</dbReference>
<dbReference type="SUPFAM" id="SSF56112">
    <property type="entry name" value="Protein kinase-like (PK-like)"/>
    <property type="match status" value="1"/>
</dbReference>
<dbReference type="NCBIfam" id="TIGR00938">
    <property type="entry name" value="thrB_alt"/>
    <property type="match status" value="1"/>
</dbReference>
<dbReference type="Gene3D" id="3.90.1200.10">
    <property type="match status" value="1"/>
</dbReference>
<keyword evidence="5 8" id="KW-0418">Kinase</keyword>
<keyword evidence="1 8" id="KW-0028">Amino-acid biosynthesis</keyword>
<keyword evidence="3 8" id="KW-0791">Threonine biosynthesis</keyword>
<comment type="similarity">
    <text evidence="7 8">Belongs to the pseudomonas-type ThrB family.</text>
</comment>
<dbReference type="AlphaFoldDB" id="A0A9X2KM46"/>
<proteinExistence type="inferred from homology"/>
<organism evidence="11 12">
    <name type="scientific">Sphingomonas tagetis</name>
    <dbReference type="NCBI Taxonomy" id="2949092"/>
    <lineage>
        <taxon>Bacteria</taxon>
        <taxon>Pseudomonadati</taxon>
        <taxon>Pseudomonadota</taxon>
        <taxon>Alphaproteobacteria</taxon>
        <taxon>Sphingomonadales</taxon>
        <taxon>Sphingomonadaceae</taxon>
        <taxon>Sphingomonas</taxon>
    </lineage>
</organism>
<dbReference type="PANTHER" id="PTHR21064">
    <property type="entry name" value="AMINOGLYCOSIDE PHOSPHOTRANSFERASE DOMAIN-CONTAINING PROTEIN-RELATED"/>
    <property type="match status" value="1"/>
</dbReference>
<dbReference type="InterPro" id="IPR050249">
    <property type="entry name" value="Pseudomonas-type_ThrB"/>
</dbReference>
<evidence type="ECO:0000256" key="3">
    <source>
        <dbReference type="ARBA" id="ARBA00022697"/>
    </source>
</evidence>
<dbReference type="PANTHER" id="PTHR21064:SF6">
    <property type="entry name" value="AMINOGLYCOSIDE PHOSPHOTRANSFERASE DOMAIN-CONTAINING PROTEIN"/>
    <property type="match status" value="1"/>
</dbReference>
<dbReference type="RefSeq" id="WP_254294156.1">
    <property type="nucleotide sequence ID" value="NZ_JAMLDX010000010.1"/>
</dbReference>
<comment type="caution">
    <text evidence="11">The sequence shown here is derived from an EMBL/GenBank/DDBJ whole genome shotgun (WGS) entry which is preliminary data.</text>
</comment>
<evidence type="ECO:0000256" key="1">
    <source>
        <dbReference type="ARBA" id="ARBA00022605"/>
    </source>
</evidence>
<name>A0A9X2KM46_9SPHN</name>
<dbReference type="InterPro" id="IPR011009">
    <property type="entry name" value="Kinase-like_dom_sf"/>
</dbReference>
<evidence type="ECO:0000256" key="5">
    <source>
        <dbReference type="ARBA" id="ARBA00022777"/>
    </source>
</evidence>
<evidence type="ECO:0000313" key="12">
    <source>
        <dbReference type="Proteomes" id="UP001139451"/>
    </source>
</evidence>
<dbReference type="GO" id="GO:0009088">
    <property type="term" value="P:threonine biosynthetic process"/>
    <property type="evidence" value="ECO:0007669"/>
    <property type="project" value="UniProtKB-UniRule"/>
</dbReference>
<evidence type="ECO:0000256" key="8">
    <source>
        <dbReference type="HAMAP-Rule" id="MF_00301"/>
    </source>
</evidence>
<evidence type="ECO:0000256" key="4">
    <source>
        <dbReference type="ARBA" id="ARBA00022741"/>
    </source>
</evidence>
<protein>
    <recommendedName>
        <fullName evidence="8 9">Homoserine kinase</fullName>
        <shortName evidence="8">HK</shortName>
        <shortName evidence="8">HSK</shortName>
        <ecNumber evidence="8 9">2.7.1.39</ecNumber>
    </recommendedName>
</protein>
<dbReference type="HAMAP" id="MF_00301">
    <property type="entry name" value="Homoser_kinase_2"/>
    <property type="match status" value="1"/>
</dbReference>
<evidence type="ECO:0000256" key="6">
    <source>
        <dbReference type="ARBA" id="ARBA00022840"/>
    </source>
</evidence>
<sequence>MAVYTQVSTTELAAFLAGYDVGELRAVAGIAAGVENSNYRVETTRGQFILTLYEGRVDRADLPFFIDLLDHLAARGCRVPRFIPDRQGRRLQQLAGRPACLVEFLSGDTVTEPDVARSRAAGRALGQLHAAGADFEGCRRNSMAVPAWHALAGQCRAHADAIAPDFADRISAELAFLSAHWPEQLSQAVIHADLFPDNVLMQGVEVTGLIDFYFSCTDVRIYDLAITHAAWCFDDDGSRYHADRAAALVEGYRQMFELSAEERAAFATLCRGAALRFTLTRAYDWVNTPSGALVTAKYPLAFLRRLDFYASATPVELLGS</sequence>
<dbReference type="EMBL" id="JAMLDX010000010">
    <property type="protein sequence ID" value="MCP3731500.1"/>
    <property type="molecule type" value="Genomic_DNA"/>
</dbReference>
<accession>A0A9X2KM46</accession>
<keyword evidence="12" id="KW-1185">Reference proteome</keyword>
<gene>
    <name evidence="8 11" type="primary">thrB</name>
    <name evidence="11" type="ORF">M9978_13810</name>
</gene>
<dbReference type="InterPro" id="IPR005280">
    <property type="entry name" value="Homoserine_kinase_II"/>
</dbReference>